<evidence type="ECO:0000313" key="2">
    <source>
        <dbReference type="EMBL" id="OGM48124.1"/>
    </source>
</evidence>
<sequence length="109" mass="11224">MAAISLRPMVPSLLGSNVASPPDALRTIPANPQVAGQHSPRKASNLIEPRWRQAAKAEVVVQACPAVAATLARVAVQGGISCEIGPPLMPRGASYPNPILDAGGRSELV</sequence>
<evidence type="ECO:0000313" key="3">
    <source>
        <dbReference type="Proteomes" id="UP000179179"/>
    </source>
</evidence>
<evidence type="ECO:0000256" key="1">
    <source>
        <dbReference type="SAM" id="MobiDB-lite"/>
    </source>
</evidence>
<dbReference type="GeneID" id="34446262"/>
<name>A0A1F8A8S2_9EURO</name>
<protein>
    <submittedName>
        <fullName evidence="2">Uncharacterized protein</fullName>
    </submittedName>
</protein>
<dbReference type="EMBL" id="LYCR01000018">
    <property type="protein sequence ID" value="OGM48124.1"/>
    <property type="molecule type" value="Genomic_DNA"/>
</dbReference>
<keyword evidence="3" id="KW-1185">Reference proteome</keyword>
<organism evidence="2 3">
    <name type="scientific">Aspergillus bombycis</name>
    <dbReference type="NCBI Taxonomy" id="109264"/>
    <lineage>
        <taxon>Eukaryota</taxon>
        <taxon>Fungi</taxon>
        <taxon>Dikarya</taxon>
        <taxon>Ascomycota</taxon>
        <taxon>Pezizomycotina</taxon>
        <taxon>Eurotiomycetes</taxon>
        <taxon>Eurotiomycetidae</taxon>
        <taxon>Eurotiales</taxon>
        <taxon>Aspergillaceae</taxon>
        <taxon>Aspergillus</taxon>
    </lineage>
</organism>
<dbReference type="AlphaFoldDB" id="A0A1F8A8S2"/>
<accession>A0A1F8A8S2</accession>
<dbReference type="Proteomes" id="UP000179179">
    <property type="component" value="Unassembled WGS sequence"/>
</dbReference>
<proteinExistence type="predicted"/>
<reference evidence="2 3" key="1">
    <citation type="journal article" date="2016" name="Genome Biol. Evol.">
        <title>Draft genome sequence of an aflatoxigenic Aspergillus species, A. bombycis.</title>
        <authorList>
            <person name="Moore G.G."/>
            <person name="Mack B.M."/>
            <person name="Beltz S.B."/>
            <person name="Gilbert M.K."/>
        </authorList>
    </citation>
    <scope>NUCLEOTIDE SEQUENCE [LARGE SCALE GENOMIC DNA]</scope>
    <source>
        <strain evidence="3">NRRL 26010</strain>
    </source>
</reference>
<comment type="caution">
    <text evidence="2">The sequence shown here is derived from an EMBL/GenBank/DDBJ whole genome shotgun (WGS) entry which is preliminary data.</text>
</comment>
<gene>
    <name evidence="2" type="ORF">ABOM_002872</name>
</gene>
<feature type="region of interest" description="Disordered" evidence="1">
    <location>
        <begin position="21"/>
        <end position="42"/>
    </location>
</feature>
<dbReference type="RefSeq" id="XP_022391841.1">
    <property type="nucleotide sequence ID" value="XM_022530002.1"/>
</dbReference>